<proteinExistence type="predicted"/>
<gene>
    <name evidence="3" type="ORF">MarDSR_432</name>
</gene>
<keyword evidence="2 3" id="KW-0812">Transmembrane</keyword>
<evidence type="ECO:0000256" key="2">
    <source>
        <dbReference type="SAM" id="Phobius"/>
    </source>
</evidence>
<organism evidence="3">
    <name type="scientific">Marseillevirus sp</name>
    <dbReference type="NCBI Taxonomy" id="2809551"/>
    <lineage>
        <taxon>Viruses</taxon>
        <taxon>Varidnaviria</taxon>
        <taxon>Bamfordvirae</taxon>
        <taxon>Nucleocytoviricota</taxon>
        <taxon>Megaviricetes</taxon>
        <taxon>Pimascovirales</taxon>
        <taxon>Pimascovirales incertae sedis</taxon>
        <taxon>Marseilleviridae</taxon>
        <taxon>Marseillevirus</taxon>
    </lineage>
</organism>
<keyword evidence="2" id="KW-1133">Transmembrane helix</keyword>
<reference evidence="3" key="1">
    <citation type="submission" date="2023-07" db="EMBL/GenBank/DDBJ databases">
        <authorList>
            <person name="Xia Y."/>
        </authorList>
    </citation>
    <scope>NUCLEOTIDE SEQUENCE</scope>
    <source>
        <strain evidence="3">E</strain>
    </source>
</reference>
<accession>A0AA96EQG9</accession>
<feature type="region of interest" description="Disordered" evidence="1">
    <location>
        <begin position="1"/>
        <end position="22"/>
    </location>
</feature>
<name>A0AA96EQG9_9VIRU</name>
<protein>
    <submittedName>
        <fullName evidence="3">Transmembrane domain containing protein</fullName>
    </submittedName>
</protein>
<evidence type="ECO:0000313" key="3">
    <source>
        <dbReference type="EMBL" id="WNL50471.1"/>
    </source>
</evidence>
<evidence type="ECO:0000256" key="1">
    <source>
        <dbReference type="SAM" id="MobiDB-lite"/>
    </source>
</evidence>
<sequence length="220" mass="24617">MNKDKKPRTPDTENGNMEKEDRKNIGRGLLALGTAGLLFSFISRDRKITKASIGVLKRTKSLPTSVSAYTAHPIVRRQDPVTYSCVFAGNTPIFIQSGGGPPYHERKGKLTLLWTEQGFSTGYDYVSVDTENTGYVVYRGGRSVDELSLKLRKAFPNHSYFEVRKNKNKVRYCPQHFIASDSILVLSRRIASKETPYNKTELFAAACPITLGILMLVSTF</sequence>
<feature type="transmembrane region" description="Helical" evidence="2">
    <location>
        <begin position="25"/>
        <end position="42"/>
    </location>
</feature>
<dbReference type="EMBL" id="OR343189">
    <property type="protein sequence ID" value="WNL50471.1"/>
    <property type="molecule type" value="Genomic_DNA"/>
</dbReference>
<keyword evidence="2" id="KW-0472">Membrane</keyword>